<reference evidence="1 2" key="1">
    <citation type="journal article" date="2016" name="Nat. Commun.">
        <title>Thousands of microbial genomes shed light on interconnected biogeochemical processes in an aquifer system.</title>
        <authorList>
            <person name="Anantharaman K."/>
            <person name="Brown C.T."/>
            <person name="Hug L.A."/>
            <person name="Sharon I."/>
            <person name="Castelle C.J."/>
            <person name="Probst A.J."/>
            <person name="Thomas B.C."/>
            <person name="Singh A."/>
            <person name="Wilkins M.J."/>
            <person name="Karaoz U."/>
            <person name="Brodie E.L."/>
            <person name="Williams K.H."/>
            <person name="Hubbard S.S."/>
            <person name="Banfield J.F."/>
        </authorList>
    </citation>
    <scope>NUCLEOTIDE SEQUENCE [LARGE SCALE GENOMIC DNA]</scope>
</reference>
<dbReference type="AlphaFoldDB" id="A0A1F4UUN0"/>
<dbReference type="EMBL" id="MEVA01000001">
    <property type="protein sequence ID" value="OGC47913.1"/>
    <property type="molecule type" value="Genomic_DNA"/>
</dbReference>
<evidence type="ECO:0000313" key="2">
    <source>
        <dbReference type="Proteomes" id="UP000176608"/>
    </source>
</evidence>
<dbReference type="STRING" id="1802617.A2886_01495"/>
<organism evidence="1 2">
    <name type="scientific">candidate division WWE3 bacterium RIFCSPHIGHO2_01_FULL_42_13</name>
    <dbReference type="NCBI Taxonomy" id="1802617"/>
    <lineage>
        <taxon>Bacteria</taxon>
        <taxon>Katanobacteria</taxon>
    </lineage>
</organism>
<proteinExistence type="predicted"/>
<dbReference type="Proteomes" id="UP000176608">
    <property type="component" value="Unassembled WGS sequence"/>
</dbReference>
<gene>
    <name evidence="1" type="ORF">A2886_01495</name>
</gene>
<protein>
    <submittedName>
        <fullName evidence="1">Uncharacterized protein</fullName>
    </submittedName>
</protein>
<name>A0A1F4UUN0_UNCKA</name>
<sequence length="87" mass="10025">MQSRSYRNRNRGVVKEGTFRFEFEGEEYQVTGKLWMDRYIMFPDVRFATVGAFLKNNKLEVDLSTHPPYSSDAALEATVVNPAPIYA</sequence>
<accession>A0A1F4UUN0</accession>
<comment type="caution">
    <text evidence="1">The sequence shown here is derived from an EMBL/GenBank/DDBJ whole genome shotgun (WGS) entry which is preliminary data.</text>
</comment>
<evidence type="ECO:0000313" key="1">
    <source>
        <dbReference type="EMBL" id="OGC47913.1"/>
    </source>
</evidence>